<evidence type="ECO:0000256" key="4">
    <source>
        <dbReference type="ARBA" id="ARBA00023004"/>
    </source>
</evidence>
<dbReference type="EMBL" id="JBJXBP010000008">
    <property type="protein sequence ID" value="KAL3812244.1"/>
    <property type="molecule type" value="Genomic_DNA"/>
</dbReference>
<dbReference type="Proteomes" id="UP001634393">
    <property type="component" value="Unassembled WGS sequence"/>
</dbReference>
<dbReference type="Pfam" id="PF14226">
    <property type="entry name" value="DIOX_N"/>
    <property type="match status" value="1"/>
</dbReference>
<keyword evidence="11" id="KW-1185">Reference proteome</keyword>
<dbReference type="GO" id="GO:0009685">
    <property type="term" value="P:gibberellin metabolic process"/>
    <property type="evidence" value="ECO:0007669"/>
    <property type="project" value="UniProtKB-ARBA"/>
</dbReference>
<feature type="domain" description="Fe2OG dioxygenase" evidence="9">
    <location>
        <begin position="180"/>
        <end position="280"/>
    </location>
</feature>
<comment type="catalytic activity">
    <reaction evidence="5">
        <text>gibberellin A1 + 2-oxoglutarate + O2 = gibberellin A8 + succinate + CO2</text>
        <dbReference type="Rhea" id="RHEA:15005"/>
        <dbReference type="ChEBI" id="CHEBI:15379"/>
        <dbReference type="ChEBI" id="CHEBI:16526"/>
        <dbReference type="ChEBI" id="CHEBI:16810"/>
        <dbReference type="ChEBI" id="CHEBI:30031"/>
        <dbReference type="ChEBI" id="CHEBI:58524"/>
        <dbReference type="ChEBI" id="CHEBI:58594"/>
        <dbReference type="EC" id="1.14.11.13"/>
    </reaction>
</comment>
<dbReference type="SUPFAM" id="SSF51197">
    <property type="entry name" value="Clavaminate synthase-like"/>
    <property type="match status" value="1"/>
</dbReference>
<dbReference type="Gene3D" id="2.60.120.330">
    <property type="entry name" value="B-lactam Antibiotic, Isopenicillin N Synthase, Chain"/>
    <property type="match status" value="1"/>
</dbReference>
<dbReference type="FunFam" id="2.60.120.330:FF:000025">
    <property type="entry name" value="Gibberellin 2-beta-dioxygenase 2"/>
    <property type="match status" value="1"/>
</dbReference>
<evidence type="ECO:0000256" key="7">
    <source>
        <dbReference type="ARBA" id="ARBA00066708"/>
    </source>
</evidence>
<dbReference type="PANTHER" id="PTHR47990">
    <property type="entry name" value="2-OXOGLUTARATE (2OG) AND FE(II)-DEPENDENT OXYGENASE SUPERFAMILY PROTEIN-RELATED"/>
    <property type="match status" value="1"/>
</dbReference>
<dbReference type="GO" id="GO:0045543">
    <property type="term" value="F:gibberellin 2-beta-dioxygenase activity"/>
    <property type="evidence" value="ECO:0007669"/>
    <property type="project" value="UniProtKB-EC"/>
</dbReference>
<name>A0ABD3RGS4_9LAMI</name>
<proteinExistence type="inferred from homology"/>
<dbReference type="InterPro" id="IPR005123">
    <property type="entry name" value="Oxoglu/Fe-dep_dioxygenase_dom"/>
</dbReference>
<keyword evidence="3 8" id="KW-0560">Oxidoreductase</keyword>
<dbReference type="GO" id="GO:0046872">
    <property type="term" value="F:metal ion binding"/>
    <property type="evidence" value="ECO:0007669"/>
    <property type="project" value="UniProtKB-KW"/>
</dbReference>
<dbReference type="InterPro" id="IPR027443">
    <property type="entry name" value="IPNS-like_sf"/>
</dbReference>
<evidence type="ECO:0000259" key="9">
    <source>
        <dbReference type="PROSITE" id="PS51471"/>
    </source>
</evidence>
<dbReference type="InterPro" id="IPR026992">
    <property type="entry name" value="DIOX_N"/>
</dbReference>
<comment type="similarity">
    <text evidence="6">Belongs to the iron/ascorbate-dependent oxidoreductase family. GA2OX subfamily.</text>
</comment>
<comment type="caution">
    <text evidence="10">The sequence shown here is derived from an EMBL/GenBank/DDBJ whole genome shotgun (WGS) entry which is preliminary data.</text>
</comment>
<evidence type="ECO:0000256" key="3">
    <source>
        <dbReference type="ARBA" id="ARBA00023002"/>
    </source>
</evidence>
<evidence type="ECO:0000256" key="1">
    <source>
        <dbReference type="ARBA" id="ARBA00022723"/>
    </source>
</evidence>
<dbReference type="GO" id="GO:0009805">
    <property type="term" value="P:coumarin biosynthetic process"/>
    <property type="evidence" value="ECO:0007669"/>
    <property type="project" value="UniProtKB-ARBA"/>
</dbReference>
<evidence type="ECO:0000313" key="10">
    <source>
        <dbReference type="EMBL" id="KAL3812244.1"/>
    </source>
</evidence>
<dbReference type="InterPro" id="IPR050231">
    <property type="entry name" value="Iron_ascorbate_oxido_reductase"/>
</dbReference>
<protein>
    <recommendedName>
        <fullName evidence="7">gibberellin 2beta-dioxygenase</fullName>
        <ecNumber evidence="7">1.14.11.13</ecNumber>
    </recommendedName>
</protein>
<gene>
    <name evidence="10" type="ORF">ACJIZ3_013512</name>
</gene>
<keyword evidence="4 8" id="KW-0408">Iron</keyword>
<evidence type="ECO:0000256" key="5">
    <source>
        <dbReference type="ARBA" id="ARBA00052204"/>
    </source>
</evidence>
<keyword evidence="1 8" id="KW-0479">Metal-binding</keyword>
<dbReference type="GO" id="GO:0002238">
    <property type="term" value="P:response to molecule of fungal origin"/>
    <property type="evidence" value="ECO:0007669"/>
    <property type="project" value="UniProtKB-ARBA"/>
</dbReference>
<reference evidence="10 11" key="1">
    <citation type="submission" date="2024-12" db="EMBL/GenBank/DDBJ databases">
        <title>The unique morphological basis and parallel evolutionary history of personate flowers in Penstemon.</title>
        <authorList>
            <person name="Depatie T.H."/>
            <person name="Wessinger C.A."/>
        </authorList>
    </citation>
    <scope>NUCLEOTIDE SEQUENCE [LARGE SCALE GENOMIC DNA]</scope>
    <source>
        <strain evidence="10">WTNN_2</strain>
        <tissue evidence="10">Leaf</tissue>
    </source>
</reference>
<evidence type="ECO:0000256" key="6">
    <source>
        <dbReference type="ARBA" id="ARBA00061282"/>
    </source>
</evidence>
<evidence type="ECO:0000256" key="8">
    <source>
        <dbReference type="RuleBase" id="RU003682"/>
    </source>
</evidence>
<keyword evidence="2" id="KW-0223">Dioxygenase</keyword>
<organism evidence="10 11">
    <name type="scientific">Penstemon smallii</name>
    <dbReference type="NCBI Taxonomy" id="265156"/>
    <lineage>
        <taxon>Eukaryota</taxon>
        <taxon>Viridiplantae</taxon>
        <taxon>Streptophyta</taxon>
        <taxon>Embryophyta</taxon>
        <taxon>Tracheophyta</taxon>
        <taxon>Spermatophyta</taxon>
        <taxon>Magnoliopsida</taxon>
        <taxon>eudicotyledons</taxon>
        <taxon>Gunneridae</taxon>
        <taxon>Pentapetalae</taxon>
        <taxon>asterids</taxon>
        <taxon>lamiids</taxon>
        <taxon>Lamiales</taxon>
        <taxon>Plantaginaceae</taxon>
        <taxon>Cheloneae</taxon>
        <taxon>Penstemon</taxon>
    </lineage>
</organism>
<evidence type="ECO:0000313" key="11">
    <source>
        <dbReference type="Proteomes" id="UP001634393"/>
    </source>
</evidence>
<dbReference type="EC" id="1.14.11.13" evidence="7"/>
<dbReference type="PROSITE" id="PS51471">
    <property type="entry name" value="FE2OG_OXY"/>
    <property type="match status" value="1"/>
</dbReference>
<dbReference type="Pfam" id="PF03171">
    <property type="entry name" value="2OG-FeII_Oxy"/>
    <property type="match status" value="1"/>
</dbReference>
<accession>A0ABD3RGS4</accession>
<sequence>MVLASPNPFKIEKIRDDIELPIIDLSCDRSKSSKLILKACEEFGFFKVINHGVPQQIISLMEEETHEFFSKPGSEKQRAGPANPFGYGCKNIGLKGDMGEVEYLLLHSNPLFISQNLEFNSTHPNKFRVAVSGYVEAVKKLACEILDLITEGLQIQIQIQSSSGAGAAGGILSGLIRDVESDSLLRLNHYPPSDAPKIGFGEHTDPQILTLLRSNGVGGLQISLEDGVWVPVSPYPESAFCVNVGDVLQVMTNGRFLSVRHRAMVNSYKSRTSMAYFAAPPLEETITCLPGLATLDNPPLYRSFTWAEYKKATYMKRLGYSRLNLFKLQPDDENKD</sequence>
<dbReference type="AlphaFoldDB" id="A0ABD3RGS4"/>
<dbReference type="InterPro" id="IPR044861">
    <property type="entry name" value="IPNS-like_FE2OG_OXY"/>
</dbReference>
<evidence type="ECO:0000256" key="2">
    <source>
        <dbReference type="ARBA" id="ARBA00022964"/>
    </source>
</evidence>